<dbReference type="RefSeq" id="WP_171264950.1">
    <property type="nucleotide sequence ID" value="NZ_CP082145.1"/>
</dbReference>
<protein>
    <submittedName>
        <fullName evidence="2">Putative Abi-like protein</fullName>
    </submittedName>
</protein>
<gene>
    <name evidence="2" type="ORF">BAA96_3p0011</name>
</gene>
<dbReference type="EMBL" id="KX426228">
    <property type="protein sequence ID" value="APW48911.1"/>
    <property type="molecule type" value="Genomic_DNA"/>
</dbReference>
<sequence>MAQSQVPFTYLNDGQEIINHLSDKRFGTYLQRAGFNKDYAFELYLYNARLAKAFLFPLQILEVTVRNTINELLIQKFGENYFFNQDFIDILNEYSEGSLKKAISRAKTNKNCDIVSTLTFDFWSNLFRDEYDRPLWQINLHSIFPKHISRKDIKTELESLNHLRNRIAHHEPILDLNLSNLYSRLLNFLDMISENIRKWVQHYGTVNEMLRTKPSSKGGKGPLFQDRCDSNFHIISENLSINQLPQKAFLLYKKDEIESVFEKSDIALYVLALSNEDCELIVDLNDIKIEDVLASLRLKSNFQICGGNESFAISNQLFKSERVKFLVVCDKSDVIGIIKKSHRRY</sequence>
<feature type="domain" description="RiboL-PSP-HEPN" evidence="1">
    <location>
        <begin position="61"/>
        <end position="200"/>
    </location>
</feature>
<name>A0A1P8KGV2_ACILW</name>
<accession>A0A1P8KGV2</accession>
<evidence type="ECO:0000313" key="2">
    <source>
        <dbReference type="EMBL" id="APW48911.1"/>
    </source>
</evidence>
<organism evidence="2">
    <name type="scientific">Acinetobacter lwoffii</name>
    <dbReference type="NCBI Taxonomy" id="28090"/>
    <lineage>
        <taxon>Bacteria</taxon>
        <taxon>Pseudomonadati</taxon>
        <taxon>Pseudomonadota</taxon>
        <taxon>Gammaproteobacteria</taxon>
        <taxon>Moraxellales</taxon>
        <taxon>Moraxellaceae</taxon>
        <taxon>Acinetobacter</taxon>
    </lineage>
</organism>
<dbReference type="AlphaFoldDB" id="A0A1P8KGV2"/>
<keyword evidence="2" id="KW-0614">Plasmid</keyword>
<dbReference type="InterPro" id="IPR041519">
    <property type="entry name" value="HEPN_RiboL-PSP"/>
</dbReference>
<dbReference type="Pfam" id="PF18735">
    <property type="entry name" value="HEPN_RiboL-PSP"/>
    <property type="match status" value="1"/>
</dbReference>
<geneLocation type="plasmid" evidence="2">
    <name>pALWED1.3</name>
</geneLocation>
<evidence type="ECO:0000259" key="1">
    <source>
        <dbReference type="Pfam" id="PF18735"/>
    </source>
</evidence>
<reference evidence="2" key="1">
    <citation type="journal article" date="2016" name="Biomed. Res. Int.">
        <title>Resistance of Permafrost and Modern Acinetobacter lwoffii Strains to Heavy Metals and Arsenic Revealed by Genome Analysis.</title>
        <authorList>
            <person name="Mindlin S."/>
            <person name="Petrenko A."/>
            <person name="Kurakov A."/>
            <person name="Beletsky A."/>
            <person name="Mardanov A."/>
            <person name="Petrova M."/>
        </authorList>
    </citation>
    <scope>NUCLEOTIDE SEQUENCE</scope>
    <source>
        <strain evidence="2">ED23-35</strain>
        <plasmid evidence="2">pALWED1.3</plasmid>
    </source>
</reference>
<proteinExistence type="predicted"/>